<evidence type="ECO:0000313" key="2">
    <source>
        <dbReference type="EMBL" id="KAF7672449.1"/>
    </source>
</evidence>
<dbReference type="Gene3D" id="3.40.50.720">
    <property type="entry name" value="NAD(P)-binding Rossmann-like Domain"/>
    <property type="match status" value="1"/>
</dbReference>
<gene>
    <name evidence="2" type="ORF">GT037_009480</name>
</gene>
<proteinExistence type="predicted"/>
<organism evidence="2 3">
    <name type="scientific">Alternaria burnsii</name>
    <dbReference type="NCBI Taxonomy" id="1187904"/>
    <lineage>
        <taxon>Eukaryota</taxon>
        <taxon>Fungi</taxon>
        <taxon>Dikarya</taxon>
        <taxon>Ascomycota</taxon>
        <taxon>Pezizomycotina</taxon>
        <taxon>Dothideomycetes</taxon>
        <taxon>Pleosporomycetidae</taxon>
        <taxon>Pleosporales</taxon>
        <taxon>Pleosporineae</taxon>
        <taxon>Pleosporaceae</taxon>
        <taxon>Alternaria</taxon>
        <taxon>Alternaria sect. Alternaria</taxon>
    </lineage>
</organism>
<dbReference type="RefSeq" id="XP_038782802.1">
    <property type="nucleotide sequence ID" value="XM_038934527.1"/>
</dbReference>
<keyword evidence="3" id="KW-1185">Reference proteome</keyword>
<comment type="caution">
    <text evidence="2">The sequence shown here is derived from an EMBL/GenBank/DDBJ whole genome shotgun (WGS) entry which is preliminary data.</text>
</comment>
<name>A0A8H7EE01_9PLEO</name>
<reference evidence="2" key="1">
    <citation type="submission" date="2020-01" db="EMBL/GenBank/DDBJ databases">
        <authorList>
            <person name="Feng Z.H.Z."/>
        </authorList>
    </citation>
    <scope>NUCLEOTIDE SEQUENCE</scope>
    <source>
        <strain evidence="2">CBS107.38</strain>
    </source>
</reference>
<dbReference type="EMBL" id="JAAABM010000016">
    <property type="protein sequence ID" value="KAF7672449.1"/>
    <property type="molecule type" value="Genomic_DNA"/>
</dbReference>
<dbReference type="InterPro" id="IPR013120">
    <property type="entry name" value="FAR_NAD-bd"/>
</dbReference>
<dbReference type="GeneID" id="62207705"/>
<protein>
    <recommendedName>
        <fullName evidence="1">Thioester reductase (TE) domain-containing protein</fullName>
    </recommendedName>
</protein>
<feature type="domain" description="Thioester reductase (TE)" evidence="1">
    <location>
        <begin position="48"/>
        <end position="132"/>
    </location>
</feature>
<sequence>MYAHSSGLWLRRTYSHDQVADVHCVAVRSPDDLQDIVITYPSDHLHANDLASLLPGLSPKDFSSLAASTTTIVHNGATVSFLQPYASPHAAKVTSIKELIYLVTPRRIPFYYESTAGVAELTSLSSLREKSVAERIPPAGASGYTTSK</sequence>
<evidence type="ECO:0000313" key="3">
    <source>
        <dbReference type="Proteomes" id="UP000596902"/>
    </source>
</evidence>
<dbReference type="Pfam" id="PF07993">
    <property type="entry name" value="NAD_binding_4"/>
    <property type="match status" value="1"/>
</dbReference>
<dbReference type="AlphaFoldDB" id="A0A8H7EE01"/>
<accession>A0A8H7EE01</accession>
<evidence type="ECO:0000259" key="1">
    <source>
        <dbReference type="Pfam" id="PF07993"/>
    </source>
</evidence>
<reference evidence="2" key="2">
    <citation type="submission" date="2020-08" db="EMBL/GenBank/DDBJ databases">
        <title>Draft Genome Sequence of Cumin Blight Pathogen Alternaria burnsii.</title>
        <authorList>
            <person name="Feng Z."/>
        </authorList>
    </citation>
    <scope>NUCLEOTIDE SEQUENCE</scope>
    <source>
        <strain evidence="2">CBS107.38</strain>
    </source>
</reference>
<dbReference type="Proteomes" id="UP000596902">
    <property type="component" value="Unassembled WGS sequence"/>
</dbReference>